<comment type="similarity">
    <text evidence="2 8">Belongs to the FXYD family.</text>
</comment>
<proteinExistence type="inferred from homology"/>
<feature type="transmembrane region" description="Helical" evidence="8">
    <location>
        <begin position="25"/>
        <end position="45"/>
    </location>
</feature>
<dbReference type="PANTHER" id="PTHR14132">
    <property type="entry name" value="SODIUM/POTASSIUM-TRANSPORTING ATPASE SUBUNIT GAMMA"/>
    <property type="match status" value="1"/>
</dbReference>
<evidence type="ECO:0000256" key="2">
    <source>
        <dbReference type="ARBA" id="ARBA00005948"/>
    </source>
</evidence>
<dbReference type="PANTHER" id="PTHR14132:SF22">
    <property type="entry name" value="FXYD DOMAIN-CONTAINING ION TRANSPORT REGULATOR"/>
    <property type="match status" value="1"/>
</dbReference>
<comment type="subcellular location">
    <subcellularLocation>
        <location evidence="1">Membrane</location>
        <topology evidence="1">Single-pass membrane protein</topology>
    </subcellularLocation>
</comment>
<dbReference type="Pfam" id="PF02038">
    <property type="entry name" value="ATP1G1_PLM_MAT8"/>
    <property type="match status" value="1"/>
</dbReference>
<dbReference type="InterPro" id="IPR047297">
    <property type="entry name" value="FXYD_motif"/>
</dbReference>
<dbReference type="InterPro" id="IPR000272">
    <property type="entry name" value="Ion-transport_regulator_FXYD"/>
</dbReference>
<dbReference type="RefSeq" id="XP_019896869.2">
    <property type="nucleotide sequence ID" value="XM_020041310.2"/>
</dbReference>
<dbReference type="Gene3D" id="1.20.5.780">
    <property type="entry name" value="Single helix bin"/>
    <property type="match status" value="1"/>
</dbReference>
<evidence type="ECO:0000256" key="1">
    <source>
        <dbReference type="ARBA" id="ARBA00004167"/>
    </source>
</evidence>
<evidence type="ECO:0000256" key="7">
    <source>
        <dbReference type="ARBA" id="ARBA00023136"/>
    </source>
</evidence>
<dbReference type="Ensembl" id="ENSELUT00000050047.2">
    <property type="protein sequence ID" value="ENSELUP00000050912.2"/>
    <property type="gene ID" value="ENSELUG00000021782.3"/>
</dbReference>
<evidence type="ECO:0000256" key="3">
    <source>
        <dbReference type="ARBA" id="ARBA00022448"/>
    </source>
</evidence>
<dbReference type="GO" id="GO:0006811">
    <property type="term" value="P:monoatomic ion transport"/>
    <property type="evidence" value="ECO:0007669"/>
    <property type="project" value="UniProtKB-KW"/>
</dbReference>
<keyword evidence="6 8" id="KW-0406">Ion transport</keyword>
<protein>
    <recommendedName>
        <fullName evidence="8">FXYD domain-containing ion transport regulator</fullName>
    </recommendedName>
</protein>
<evidence type="ECO:0000256" key="5">
    <source>
        <dbReference type="ARBA" id="ARBA00022989"/>
    </source>
</evidence>
<dbReference type="CDD" id="cd20325">
    <property type="entry name" value="FXYD7"/>
    <property type="match status" value="1"/>
</dbReference>
<dbReference type="PROSITE" id="PS01310">
    <property type="entry name" value="FXYD"/>
    <property type="match status" value="1"/>
</dbReference>
<evidence type="ECO:0000256" key="4">
    <source>
        <dbReference type="ARBA" id="ARBA00022692"/>
    </source>
</evidence>
<evidence type="ECO:0000313" key="10">
    <source>
        <dbReference type="Proteomes" id="UP000265140"/>
    </source>
</evidence>
<dbReference type="GO" id="GO:0016020">
    <property type="term" value="C:membrane"/>
    <property type="evidence" value="ECO:0007669"/>
    <property type="project" value="UniProtKB-SubCell"/>
</dbReference>
<name>A0A6Q2XCB1_ESOLU</name>
<reference evidence="10" key="1">
    <citation type="journal article" date="2014" name="PLoS ONE">
        <title>The genome and linkage map of the northern pike (Esox lucius): conserved synteny revealed between the salmonid sister group and the Neoteleostei.</title>
        <authorList>
            <person name="Rondeau E.B."/>
            <person name="Minkley D.R."/>
            <person name="Leong J.S."/>
            <person name="Messmer A.M."/>
            <person name="Jantzen J.R."/>
            <person name="von Schalburg K.R."/>
            <person name="Lemon C."/>
            <person name="Bird N.H."/>
            <person name="Koop B.F."/>
        </authorList>
    </citation>
    <scope>NUCLEOTIDE SEQUENCE</scope>
</reference>
<organism evidence="9 10">
    <name type="scientific">Esox lucius</name>
    <name type="common">Northern pike</name>
    <dbReference type="NCBI Taxonomy" id="8010"/>
    <lineage>
        <taxon>Eukaryota</taxon>
        <taxon>Metazoa</taxon>
        <taxon>Chordata</taxon>
        <taxon>Craniata</taxon>
        <taxon>Vertebrata</taxon>
        <taxon>Euteleostomi</taxon>
        <taxon>Actinopterygii</taxon>
        <taxon>Neopterygii</taxon>
        <taxon>Teleostei</taxon>
        <taxon>Protacanthopterygii</taxon>
        <taxon>Esociformes</taxon>
        <taxon>Esocidae</taxon>
        <taxon>Esox</taxon>
    </lineage>
</organism>
<keyword evidence="10" id="KW-1185">Reference proteome</keyword>
<keyword evidence="5 8" id="KW-1133">Transmembrane helix</keyword>
<dbReference type="GO" id="GO:0017080">
    <property type="term" value="F:sodium channel regulator activity"/>
    <property type="evidence" value="ECO:0007669"/>
    <property type="project" value="TreeGrafter"/>
</dbReference>
<reference evidence="9" key="2">
    <citation type="submission" date="2020-02" db="EMBL/GenBank/DDBJ databases">
        <title>Esox lucius (northern pike) genome, fEsoLuc1, primary haplotype.</title>
        <authorList>
            <person name="Myers G."/>
            <person name="Karagic N."/>
            <person name="Meyer A."/>
            <person name="Pippel M."/>
            <person name="Reichard M."/>
            <person name="Winkler S."/>
            <person name="Tracey A."/>
            <person name="Sims Y."/>
            <person name="Howe K."/>
            <person name="Rhie A."/>
            <person name="Formenti G."/>
            <person name="Durbin R."/>
            <person name="Fedrigo O."/>
            <person name="Jarvis E.D."/>
        </authorList>
    </citation>
    <scope>NUCLEOTIDE SEQUENCE [LARGE SCALE GENOMIC DNA]</scope>
</reference>
<dbReference type="Bgee" id="ENSELUG00000021782">
    <property type="expression patterns" value="Expressed in brain and 9 other cell types or tissues"/>
</dbReference>
<dbReference type="Proteomes" id="UP000265140">
    <property type="component" value="Chromosome 20"/>
</dbReference>
<sequence>MTTERESMFPDQSDFEYDYETLRTTGVIIGVILFVSGILIALTLIQQAPRYQRQRVSSLCLLKRYRRSVYGGMVDSSWEVYQREAECVQTHTLTNVFKIDTHLCPLEHHLWCTLRPSWPEE</sequence>
<keyword evidence="3 8" id="KW-0813">Transport</keyword>
<dbReference type="RefSeq" id="XP_019896870.2">
    <property type="nucleotide sequence ID" value="XM_020041311.2"/>
</dbReference>
<dbReference type="CTD" id="53822"/>
<dbReference type="GeneID" id="105019127"/>
<evidence type="ECO:0000256" key="8">
    <source>
        <dbReference type="RuleBase" id="RU364131"/>
    </source>
</evidence>
<dbReference type="GeneTree" id="ENSGT00980000198720"/>
<keyword evidence="4 8" id="KW-0812">Transmembrane</keyword>
<evidence type="ECO:0000256" key="6">
    <source>
        <dbReference type="ARBA" id="ARBA00023065"/>
    </source>
</evidence>
<dbReference type="InParanoid" id="A0A6Q2XCB1"/>
<keyword evidence="7 8" id="KW-0472">Membrane</keyword>
<accession>A0A6Q2XCB1</accession>
<dbReference type="InterPro" id="IPR047284">
    <property type="entry name" value="FXYD7"/>
</dbReference>
<reference evidence="9" key="4">
    <citation type="submission" date="2025-09" db="UniProtKB">
        <authorList>
            <consortium name="Ensembl"/>
        </authorList>
    </citation>
    <scope>IDENTIFICATION</scope>
</reference>
<evidence type="ECO:0000313" key="9">
    <source>
        <dbReference type="Ensembl" id="ENSELUP00000050912.2"/>
    </source>
</evidence>
<reference evidence="9" key="3">
    <citation type="submission" date="2025-08" db="UniProtKB">
        <authorList>
            <consortium name="Ensembl"/>
        </authorList>
    </citation>
    <scope>IDENTIFICATION</scope>
</reference>
<dbReference type="AlphaFoldDB" id="A0A6Q2XCB1"/>
<dbReference type="GO" id="GO:0043269">
    <property type="term" value="P:regulation of monoatomic ion transport"/>
    <property type="evidence" value="ECO:0007669"/>
    <property type="project" value="InterPro"/>
</dbReference>